<evidence type="ECO:0000259" key="11">
    <source>
        <dbReference type="Pfam" id="PF18097"/>
    </source>
</evidence>
<evidence type="ECO:0000313" key="12">
    <source>
        <dbReference type="EMBL" id="KZP25325.1"/>
    </source>
</evidence>
<feature type="domain" description="Vta1/callose synthase N-terminal" evidence="10">
    <location>
        <begin position="17"/>
        <end position="160"/>
    </location>
</feature>
<keyword evidence="8" id="KW-0472">Membrane</keyword>
<dbReference type="GO" id="GO:0015031">
    <property type="term" value="P:protein transport"/>
    <property type="evidence" value="ECO:0007669"/>
    <property type="project" value="UniProtKB-KW"/>
</dbReference>
<feature type="compositionally biased region" description="Acidic residues" evidence="9">
    <location>
        <begin position="327"/>
        <end position="339"/>
    </location>
</feature>
<dbReference type="AlphaFoldDB" id="A0A166NS91"/>
<dbReference type="OrthoDB" id="391137at2759"/>
<name>A0A166NS91_9AGAM</name>
<sequence>MTSALGLPPMSPELKAVSPFLQRAEELRVKEPVMAYWCAYFAAQTGISLKVKSPGARDLLFSLLGVLEKMKQELGPSDAVNIEAVSSAYVENFALKVFSAADNEDRMGEATRSTAKKFLAAANFLEVLKIFPQTPISESSVEKIKYSKWKAADIAKAFREGRNPVAGPAGSDANVDLELPGIPTTDPSSSPPHASRSPPSPPAPSVISPHSPPAPSVKPPSPPSLQRKTSPKRTSPPPAMNSGDIERANIAPREFQAPFRKADRDIQETSSPGTWSTAATPGGSEDGERLRRFAREEQESSTPENAKKSARGTSQLRNAWVSGEMEDKPEGDEAQDGFDEGGAKRSVRFTPSVIGGLTPPVTTASYAEAPFVQPDARPSSTSPTTFSTVTPTDIPSSSHNRQNSGSPPRSSPPKRTRVPSISNGHGSAPAPKPSVGRQTSNTTTTSEPLSNGTGIGGASATSSSSSPPRSAHIPSSPPFAPGTFGHASAPPHSYAVPGDSYSPPSTPPELTPQVIAKAQKHCRFAISALDYEDAEQARKELRAALAALGG</sequence>
<evidence type="ECO:0000256" key="2">
    <source>
        <dbReference type="ARBA" id="ARBA00004496"/>
    </source>
</evidence>
<dbReference type="InterPro" id="IPR039431">
    <property type="entry name" value="Vta1/CALS_N"/>
</dbReference>
<comment type="similarity">
    <text evidence="3">Belongs to the VTA1 family.</text>
</comment>
<dbReference type="Pfam" id="PF18097">
    <property type="entry name" value="Vta1_C"/>
    <property type="match status" value="1"/>
</dbReference>
<evidence type="ECO:0000256" key="3">
    <source>
        <dbReference type="ARBA" id="ARBA00007895"/>
    </source>
</evidence>
<dbReference type="PANTHER" id="PTHR46009">
    <property type="entry name" value="VACUOLAR PROTEIN SORTING-ASSOCIATED PROTEIN VTA1 HOMOLOG"/>
    <property type="match status" value="1"/>
</dbReference>
<organism evidence="12 13">
    <name type="scientific">Athelia psychrophila</name>
    <dbReference type="NCBI Taxonomy" id="1759441"/>
    <lineage>
        <taxon>Eukaryota</taxon>
        <taxon>Fungi</taxon>
        <taxon>Dikarya</taxon>
        <taxon>Basidiomycota</taxon>
        <taxon>Agaricomycotina</taxon>
        <taxon>Agaricomycetes</taxon>
        <taxon>Agaricomycetidae</taxon>
        <taxon>Atheliales</taxon>
        <taxon>Atheliaceae</taxon>
        <taxon>Athelia</taxon>
    </lineage>
</organism>
<keyword evidence="13" id="KW-1185">Reference proteome</keyword>
<evidence type="ECO:0000256" key="1">
    <source>
        <dbReference type="ARBA" id="ARBA00004481"/>
    </source>
</evidence>
<dbReference type="Pfam" id="PF04652">
    <property type="entry name" value="Vta1"/>
    <property type="match status" value="1"/>
</dbReference>
<feature type="compositionally biased region" description="Pro residues" evidence="9">
    <location>
        <begin position="198"/>
        <end position="223"/>
    </location>
</feature>
<dbReference type="Proteomes" id="UP000076532">
    <property type="component" value="Unassembled WGS sequence"/>
</dbReference>
<dbReference type="InterPro" id="IPR044538">
    <property type="entry name" value="Vta1-like"/>
</dbReference>
<gene>
    <name evidence="12" type="ORF">FIBSPDRAFT_783293</name>
</gene>
<evidence type="ECO:0000256" key="5">
    <source>
        <dbReference type="ARBA" id="ARBA00022490"/>
    </source>
</evidence>
<keyword evidence="5" id="KW-0963">Cytoplasm</keyword>
<evidence type="ECO:0000256" key="7">
    <source>
        <dbReference type="ARBA" id="ARBA00022927"/>
    </source>
</evidence>
<feature type="compositionally biased region" description="Polar residues" evidence="9">
    <location>
        <begin position="268"/>
        <end position="279"/>
    </location>
</feature>
<keyword evidence="6" id="KW-0967">Endosome</keyword>
<evidence type="ECO:0000256" key="9">
    <source>
        <dbReference type="SAM" id="MobiDB-lite"/>
    </source>
</evidence>
<dbReference type="GO" id="GO:0010008">
    <property type="term" value="C:endosome membrane"/>
    <property type="evidence" value="ECO:0007669"/>
    <property type="project" value="UniProtKB-SubCell"/>
</dbReference>
<keyword evidence="7" id="KW-0653">Protein transport</keyword>
<keyword evidence="4" id="KW-0813">Transport</keyword>
<evidence type="ECO:0000256" key="8">
    <source>
        <dbReference type="ARBA" id="ARBA00023136"/>
    </source>
</evidence>
<dbReference type="Gene3D" id="1.25.40.270">
    <property type="entry name" value="Vacuolar protein sorting-associated protein vta1"/>
    <property type="match status" value="1"/>
</dbReference>
<feature type="compositionally biased region" description="Low complexity" evidence="9">
    <location>
        <begin position="378"/>
        <end position="392"/>
    </location>
</feature>
<evidence type="ECO:0000313" key="13">
    <source>
        <dbReference type="Proteomes" id="UP000076532"/>
    </source>
</evidence>
<dbReference type="GO" id="GO:0032511">
    <property type="term" value="P:late endosome to vacuole transport via multivesicular body sorting pathway"/>
    <property type="evidence" value="ECO:0007669"/>
    <property type="project" value="InterPro"/>
</dbReference>
<dbReference type="InterPro" id="IPR023175">
    <property type="entry name" value="Vta1/CALS_N_sf"/>
</dbReference>
<feature type="compositionally biased region" description="Basic and acidic residues" evidence="9">
    <location>
        <begin position="286"/>
        <end position="298"/>
    </location>
</feature>
<evidence type="ECO:0000256" key="6">
    <source>
        <dbReference type="ARBA" id="ARBA00022753"/>
    </source>
</evidence>
<evidence type="ECO:0000256" key="4">
    <source>
        <dbReference type="ARBA" id="ARBA00022448"/>
    </source>
</evidence>
<feature type="compositionally biased region" description="Low complexity" evidence="9">
    <location>
        <begin position="187"/>
        <end position="197"/>
    </location>
</feature>
<dbReference type="PANTHER" id="PTHR46009:SF1">
    <property type="entry name" value="VACUOLAR PROTEIN SORTING-ASSOCIATED PROTEIN VTA1 HOMOLOG"/>
    <property type="match status" value="1"/>
</dbReference>
<feature type="compositionally biased region" description="Polar residues" evidence="9">
    <location>
        <begin position="393"/>
        <end position="403"/>
    </location>
</feature>
<feature type="compositionally biased region" description="Polar residues" evidence="9">
    <location>
        <begin position="436"/>
        <end position="452"/>
    </location>
</feature>
<protein>
    <submittedName>
        <fullName evidence="12">DUF605-domain-containing protein</fullName>
    </submittedName>
</protein>
<accession>A0A166NS91</accession>
<dbReference type="Gene3D" id="1.20.5.420">
    <property type="entry name" value="Immunoglobulin FC, subunit C"/>
    <property type="match status" value="1"/>
</dbReference>
<dbReference type="InterPro" id="IPR041212">
    <property type="entry name" value="Vta1_C"/>
</dbReference>
<feature type="region of interest" description="Disordered" evidence="9">
    <location>
        <begin position="162"/>
        <end position="511"/>
    </location>
</feature>
<comment type="subcellular location">
    <subcellularLocation>
        <location evidence="2">Cytoplasm</location>
    </subcellularLocation>
    <subcellularLocation>
        <location evidence="1">Endosome membrane</location>
        <topology evidence="1">Peripheral membrane protein</topology>
    </subcellularLocation>
</comment>
<reference evidence="12 13" key="1">
    <citation type="journal article" date="2016" name="Mol. Biol. Evol.">
        <title>Comparative Genomics of Early-Diverging Mushroom-Forming Fungi Provides Insights into the Origins of Lignocellulose Decay Capabilities.</title>
        <authorList>
            <person name="Nagy L.G."/>
            <person name="Riley R."/>
            <person name="Tritt A."/>
            <person name="Adam C."/>
            <person name="Daum C."/>
            <person name="Floudas D."/>
            <person name="Sun H."/>
            <person name="Yadav J.S."/>
            <person name="Pangilinan J."/>
            <person name="Larsson K.H."/>
            <person name="Matsuura K."/>
            <person name="Barry K."/>
            <person name="Labutti K."/>
            <person name="Kuo R."/>
            <person name="Ohm R.A."/>
            <person name="Bhattacharya S.S."/>
            <person name="Shirouzu T."/>
            <person name="Yoshinaga Y."/>
            <person name="Martin F.M."/>
            <person name="Grigoriev I.V."/>
            <person name="Hibbett D.S."/>
        </authorList>
    </citation>
    <scope>NUCLEOTIDE SEQUENCE [LARGE SCALE GENOMIC DNA]</scope>
    <source>
        <strain evidence="12 13">CBS 109695</strain>
    </source>
</reference>
<proteinExistence type="inferred from homology"/>
<dbReference type="STRING" id="436010.A0A166NS91"/>
<dbReference type="EMBL" id="KV417521">
    <property type="protein sequence ID" value="KZP25325.1"/>
    <property type="molecule type" value="Genomic_DNA"/>
</dbReference>
<dbReference type="GO" id="GO:0005771">
    <property type="term" value="C:multivesicular body"/>
    <property type="evidence" value="ECO:0007669"/>
    <property type="project" value="TreeGrafter"/>
</dbReference>
<feature type="compositionally biased region" description="Low complexity" evidence="9">
    <location>
        <begin position="458"/>
        <end position="474"/>
    </location>
</feature>
<evidence type="ECO:0000259" key="10">
    <source>
        <dbReference type="Pfam" id="PF04652"/>
    </source>
</evidence>
<feature type="domain" description="Vta1 C-terminal" evidence="11">
    <location>
        <begin position="512"/>
        <end position="548"/>
    </location>
</feature>